<evidence type="ECO:0000313" key="2">
    <source>
        <dbReference type="Proteomes" id="UP000177027"/>
    </source>
</evidence>
<dbReference type="EMBL" id="MFZS01000030">
    <property type="protein sequence ID" value="OGK28739.1"/>
    <property type="molecule type" value="Genomic_DNA"/>
</dbReference>
<name>A0A1F7HBS5_9BACT</name>
<organism evidence="1 2">
    <name type="scientific">Candidatus Roizmanbacteria bacterium RIFCSPHIGHO2_02_FULL_40_9</name>
    <dbReference type="NCBI Taxonomy" id="1802042"/>
    <lineage>
        <taxon>Bacteria</taxon>
        <taxon>Candidatus Roizmaniibacteriota</taxon>
    </lineage>
</organism>
<comment type="caution">
    <text evidence="1">The sequence shown here is derived from an EMBL/GenBank/DDBJ whole genome shotgun (WGS) entry which is preliminary data.</text>
</comment>
<dbReference type="AlphaFoldDB" id="A0A1F7HBS5"/>
<evidence type="ECO:0000313" key="1">
    <source>
        <dbReference type="EMBL" id="OGK28739.1"/>
    </source>
</evidence>
<reference evidence="1 2" key="1">
    <citation type="journal article" date="2016" name="Nat. Commun.">
        <title>Thousands of microbial genomes shed light on interconnected biogeochemical processes in an aquifer system.</title>
        <authorList>
            <person name="Anantharaman K."/>
            <person name="Brown C.T."/>
            <person name="Hug L.A."/>
            <person name="Sharon I."/>
            <person name="Castelle C.J."/>
            <person name="Probst A.J."/>
            <person name="Thomas B.C."/>
            <person name="Singh A."/>
            <person name="Wilkins M.J."/>
            <person name="Karaoz U."/>
            <person name="Brodie E.L."/>
            <person name="Williams K.H."/>
            <person name="Hubbard S.S."/>
            <person name="Banfield J.F."/>
        </authorList>
    </citation>
    <scope>NUCLEOTIDE SEQUENCE [LARGE SCALE GENOMIC DNA]</scope>
</reference>
<protein>
    <submittedName>
        <fullName evidence="1">Uncharacterized protein</fullName>
    </submittedName>
</protein>
<gene>
    <name evidence="1" type="ORF">A3D06_01370</name>
</gene>
<accession>A0A1F7HBS5</accession>
<proteinExistence type="predicted"/>
<sequence>MAERTLRLPHLHLPGKRSVESNLEQQLTNRTAKKAYISRGDFLNLIKALGLGFTGGVILGAVDPYEKVSRAIIGRNFPAVNNAVEESSSVFQPEANVASSRSAENDPIASRAFINYNRTLDWFRNQDDQYLQKIPDYLTIEDEGESLAMWIGAQQQGRFAVVGSNLAIGGKLKVLLAINGFGAENFDEKSLLKAAQDMHTAFYELQLANSSDPIRYQRDQQFHEEIHQQAEQLTQAIFLKLSK</sequence>
<dbReference type="Proteomes" id="UP000177027">
    <property type="component" value="Unassembled WGS sequence"/>
</dbReference>